<dbReference type="Proteomes" id="UP000279911">
    <property type="component" value="Unassembled WGS sequence"/>
</dbReference>
<feature type="transmembrane region" description="Helical" evidence="12">
    <location>
        <begin position="118"/>
        <end position="135"/>
    </location>
</feature>
<keyword evidence="7 8" id="KW-0472">Membrane</keyword>
<evidence type="ECO:0000256" key="7">
    <source>
        <dbReference type="ARBA" id="ARBA00023136"/>
    </source>
</evidence>
<keyword evidence="6 12" id="KW-1133">Transmembrane helix</keyword>
<feature type="binding site" evidence="11">
    <location>
        <position position="237"/>
    </location>
    <ligand>
        <name>Mn(2+)</name>
        <dbReference type="ChEBI" id="CHEBI:29035"/>
    </ligand>
</feature>
<feature type="transmembrane region" description="Helical" evidence="12">
    <location>
        <begin position="12"/>
        <end position="29"/>
    </location>
</feature>
<feature type="binding site" evidence="10">
    <location>
        <position position="393"/>
    </location>
    <ligand>
        <name>substrate</name>
    </ligand>
</feature>
<reference evidence="15" key="1">
    <citation type="submission" date="2018-12" db="EMBL/GenBank/DDBJ databases">
        <title>Bacillus chawlae sp. nov., Bacillus glennii sp. nov., and Bacillus saganii sp. nov. Isolated from the Vehicle Assembly Building at Kennedy Space Center where the Viking Spacecraft were Assembled.</title>
        <authorList>
            <person name="Seuylemezian A."/>
            <person name="Vaishampayan P."/>
        </authorList>
    </citation>
    <scope>NUCLEOTIDE SEQUENCE [LARGE SCALE GENOMIC DNA]</scope>
    <source>
        <strain evidence="15">DSM 13966</strain>
    </source>
</reference>
<dbReference type="PIRSF" id="PIRSF005091">
    <property type="entry name" value="Mmb_sulf_HI1246"/>
    <property type="match status" value="1"/>
</dbReference>
<dbReference type="SUPFAM" id="SSF53649">
    <property type="entry name" value="Alkaline phosphatase-like"/>
    <property type="match status" value="1"/>
</dbReference>
<feature type="binding site" evidence="11">
    <location>
        <position position="456"/>
    </location>
    <ligand>
        <name>Mn(2+)</name>
        <dbReference type="ChEBI" id="CHEBI:29035"/>
    </ligand>
</feature>
<feature type="transmembrane region" description="Helical" evidence="12">
    <location>
        <begin position="67"/>
        <end position="87"/>
    </location>
</feature>
<feature type="domain" description="Sulfatase N-terminal" evidence="13">
    <location>
        <begin position="229"/>
        <end position="519"/>
    </location>
</feature>
<evidence type="ECO:0000256" key="11">
    <source>
        <dbReference type="PIRSR" id="PIRSR005091-3"/>
    </source>
</evidence>
<dbReference type="Pfam" id="PF00884">
    <property type="entry name" value="Sulfatase"/>
    <property type="match status" value="1"/>
</dbReference>
<evidence type="ECO:0000256" key="5">
    <source>
        <dbReference type="ARBA" id="ARBA00022692"/>
    </source>
</evidence>
<dbReference type="OrthoDB" id="5901192at2"/>
<accession>A0A427TRC1</accession>
<keyword evidence="5 12" id="KW-0812">Transmembrane</keyword>
<comment type="subcellular location">
    <subcellularLocation>
        <location evidence="1">Cell membrane</location>
        <topology evidence="1">Multi-pass membrane protein</topology>
    </subcellularLocation>
</comment>
<dbReference type="InterPro" id="IPR000917">
    <property type="entry name" value="Sulfatase_N"/>
</dbReference>
<comment type="caution">
    <text evidence="14">The sequence shown here is derived from an EMBL/GenBank/DDBJ whole genome shotgun (WGS) entry which is preliminary data.</text>
</comment>
<sequence>MTLEVNHDLRRLSSLAILTLISFCLKSLYTRYEIIGSLEFGGAVVEVSFLFLLFLFLSLLKEKIAHFIYILLNITGSLLLIGAIMYFDYYNSIVTYKSLAQAGQIGDIRTSIFALFKLRYLLLFADLPFLFLYRKRKGLSFKIRRKTYLFLMAANILVIAWGFYKSTNIISEISQYETVGFFAYQFLEASAEKGLLGEDGEEVTPQLVNKIKPSSPKEDPQLNGIARNKNLIIIQLESVQSFLLNKQINNIEVTPNLNKLINEAFYFPHFYTQVGKGNTSDAEFLVNTSIYALGNEPMSTATAGKTLPSLPRHLRQAGYYSATFHANEISFWSRKEMYDALGFDEYFDQDYFGKEDFIAYGVSDEILYKKTIEKLAGFNGQKFYAHIIALSSHYPYDFPETKIAHTITLPDSFNGSIVGSYIKSVSYADFAFGLLLEELKAAGLYDDSVIVVYGDHQGVQTQNEKDTALVNDLVGHDYHSVLDHLNVPLIIKVPSATGGTIDTIGGLVDVYPTIANLLGLDIRDEIVFGTDLLNSKKNTVGIRFYAPTGTFVTKEYTFSPGKTRDSGKITLIENRNESPATPDSIKELNKILEFMKSSDAYIRSIE</sequence>
<evidence type="ECO:0000256" key="10">
    <source>
        <dbReference type="PIRSR" id="PIRSR005091-2"/>
    </source>
</evidence>
<dbReference type="AlphaFoldDB" id="A0A427TRC1"/>
<keyword evidence="4 8" id="KW-1003">Cell membrane</keyword>
<evidence type="ECO:0000256" key="3">
    <source>
        <dbReference type="ARBA" id="ARBA00009983"/>
    </source>
</evidence>
<feature type="transmembrane region" description="Helical" evidence="12">
    <location>
        <begin position="41"/>
        <end position="60"/>
    </location>
</feature>
<feature type="binding site" evidence="11">
    <location>
        <position position="279"/>
    </location>
    <ligand>
        <name>Mn(2+)</name>
        <dbReference type="ChEBI" id="CHEBI:29035"/>
    </ligand>
</feature>
<dbReference type="Gene3D" id="3.40.720.10">
    <property type="entry name" value="Alkaline Phosphatase, subunit A"/>
    <property type="match status" value="1"/>
</dbReference>
<protein>
    <submittedName>
        <fullName evidence="14">LTA synthase family protein</fullName>
    </submittedName>
</protein>
<evidence type="ECO:0000256" key="1">
    <source>
        <dbReference type="ARBA" id="ARBA00004651"/>
    </source>
</evidence>
<evidence type="ECO:0000313" key="15">
    <source>
        <dbReference type="Proteomes" id="UP000279911"/>
    </source>
</evidence>
<evidence type="ECO:0000256" key="12">
    <source>
        <dbReference type="SAM" id="Phobius"/>
    </source>
</evidence>
<evidence type="ECO:0000313" key="14">
    <source>
        <dbReference type="EMBL" id="RSD26991.1"/>
    </source>
</evidence>
<keyword evidence="10" id="KW-0464">Manganese</keyword>
<dbReference type="InterPro" id="IPR050448">
    <property type="entry name" value="OpgB/LTA_synthase_biosynth"/>
</dbReference>
<keyword evidence="10" id="KW-0479">Metal-binding</keyword>
<dbReference type="GO" id="GO:0046872">
    <property type="term" value="F:metal ion binding"/>
    <property type="evidence" value="ECO:0007669"/>
    <property type="project" value="UniProtKB-KW"/>
</dbReference>
<dbReference type="InterPro" id="IPR012160">
    <property type="entry name" value="LtaS-like"/>
</dbReference>
<proteinExistence type="inferred from homology"/>
<dbReference type="EMBL" id="RSFW01000013">
    <property type="protein sequence ID" value="RSD26991.1"/>
    <property type="molecule type" value="Genomic_DNA"/>
</dbReference>
<evidence type="ECO:0000256" key="6">
    <source>
        <dbReference type="ARBA" id="ARBA00022989"/>
    </source>
</evidence>
<comment type="similarity">
    <text evidence="3 8">Belongs to the LTA synthase family.</text>
</comment>
<name>A0A427TRC1_9BACI</name>
<feature type="binding site" evidence="11">
    <location>
        <position position="455"/>
    </location>
    <ligand>
        <name>Mn(2+)</name>
        <dbReference type="ChEBI" id="CHEBI:29035"/>
    </ligand>
</feature>
<dbReference type="PANTHER" id="PTHR47371:SF3">
    <property type="entry name" value="PHOSPHOGLYCEROL TRANSFERASE I"/>
    <property type="match status" value="1"/>
</dbReference>
<feature type="transmembrane region" description="Helical" evidence="12">
    <location>
        <begin position="147"/>
        <end position="164"/>
    </location>
</feature>
<evidence type="ECO:0000256" key="2">
    <source>
        <dbReference type="ARBA" id="ARBA00004936"/>
    </source>
</evidence>
<dbReference type="InterPro" id="IPR017850">
    <property type="entry name" value="Alkaline_phosphatase_core_sf"/>
</dbReference>
<evidence type="ECO:0000256" key="8">
    <source>
        <dbReference type="PIRNR" id="PIRNR005091"/>
    </source>
</evidence>
<dbReference type="GO" id="GO:0005886">
    <property type="term" value="C:plasma membrane"/>
    <property type="evidence" value="ECO:0007669"/>
    <property type="project" value="UniProtKB-SubCell"/>
</dbReference>
<feature type="active site" evidence="9">
    <location>
        <position position="279"/>
    </location>
</feature>
<evidence type="ECO:0000259" key="13">
    <source>
        <dbReference type="Pfam" id="PF00884"/>
    </source>
</evidence>
<gene>
    <name evidence="14" type="ORF">EJA10_10610</name>
</gene>
<comment type="pathway">
    <text evidence="2">Cell wall biogenesis; lipoteichoic acid biosynthesis.</text>
</comment>
<dbReference type="CDD" id="cd16015">
    <property type="entry name" value="LTA_synthase"/>
    <property type="match status" value="1"/>
</dbReference>
<dbReference type="PANTHER" id="PTHR47371">
    <property type="entry name" value="LIPOTEICHOIC ACID SYNTHASE"/>
    <property type="match status" value="1"/>
</dbReference>
<evidence type="ECO:0000256" key="4">
    <source>
        <dbReference type="ARBA" id="ARBA00022475"/>
    </source>
</evidence>
<dbReference type="Gene3D" id="3.30.1120.170">
    <property type="match status" value="1"/>
</dbReference>
<evidence type="ECO:0000256" key="9">
    <source>
        <dbReference type="PIRSR" id="PIRSR005091-1"/>
    </source>
</evidence>
<organism evidence="14 15">
    <name type="scientific">Mesobacillus subterraneus</name>
    <dbReference type="NCBI Taxonomy" id="285983"/>
    <lineage>
        <taxon>Bacteria</taxon>
        <taxon>Bacillati</taxon>
        <taxon>Bacillota</taxon>
        <taxon>Bacilli</taxon>
        <taxon>Bacillales</taxon>
        <taxon>Bacillaceae</taxon>
        <taxon>Mesobacillus</taxon>
    </lineage>
</organism>